<evidence type="ECO:0000313" key="3">
    <source>
        <dbReference type="EMBL" id="PYH99048.1"/>
    </source>
</evidence>
<accession>A0A319EE52</accession>
<dbReference type="Pfam" id="PF20717">
    <property type="entry name" value="DUF6829"/>
    <property type="match status" value="1"/>
</dbReference>
<sequence length="659" mass="72552">MKIHLISVLTLLVFFVVVGHAIPQPDDDLAVFQERNADVTGDNELELSHTSDETALDDVAVDDPESEEPTSDGPDLEFEKDAFLNTTLPLADDDNTFDPQKLSERGELCQGYCVVNNQNCVAYCGMQRYRKKKCNTKTPHSPVGFWITAISTDTTPNHRVLLLLIMCGHSRNDSQPPSGNKFAWIKQHCPAVIAHMITRFHKSRNSDMANSSLETVIADGHFTSLDDVTVMELVHKQFKAELEGLKGVDPNIEGGGAPTKGALTRQQPAGGPEQQTLTPSQYLYNEDFSEVNRTLTNILAAKWLLADEYESFTAHQPDPVKLSRDTFGDFRQMAEKTLKCPDNLMALIVSLILGDQGKNQALVKRVLDREGPRRDEEVNHDEILGLAIRQGEFSPPLKLLPPTLRNTVVLGVKLGVNLNIPQLTQGENVPGSLKGITIFKDDELAFNLKYLEIMFDVAGAGGHVDSRGAIRMIQPVCQSLLLTYPILLRIIAGELSLRGAYDEVLRNRGRILSSTGFRELSTNVPAERALLRLCAMGRVADLSLAQLFDGAFRNLPSATREDLVNGLSVDGVDDGQAVILYYMPALFAELLRVTKNTPKTSQVEAIQCLLSFMARTYNGSKPHKGEVGSIIERDVSPAKDVIVQKGPTALDGYILPART</sequence>
<protein>
    <submittedName>
        <fullName evidence="3">Uncharacterized protein</fullName>
    </submittedName>
</protein>
<dbReference type="InterPro" id="IPR049232">
    <property type="entry name" value="DUF6829"/>
</dbReference>
<dbReference type="VEuPathDB" id="FungiDB:BO71DRAFT_405607"/>
<reference evidence="3 4" key="1">
    <citation type="submission" date="2018-02" db="EMBL/GenBank/DDBJ databases">
        <title>The genomes of Aspergillus section Nigri reveals drivers in fungal speciation.</title>
        <authorList>
            <consortium name="DOE Joint Genome Institute"/>
            <person name="Vesth T.C."/>
            <person name="Nybo J."/>
            <person name="Theobald S."/>
            <person name="Brandl J."/>
            <person name="Frisvad J.C."/>
            <person name="Nielsen K.F."/>
            <person name="Lyhne E.K."/>
            <person name="Kogle M.E."/>
            <person name="Kuo A."/>
            <person name="Riley R."/>
            <person name="Clum A."/>
            <person name="Nolan M."/>
            <person name="Lipzen A."/>
            <person name="Salamov A."/>
            <person name="Henrissat B."/>
            <person name="Wiebenga A."/>
            <person name="De vries R.P."/>
            <person name="Grigoriev I.V."/>
            <person name="Mortensen U.H."/>
            <person name="Andersen M.R."/>
            <person name="Baker S.E."/>
        </authorList>
    </citation>
    <scope>NUCLEOTIDE SEQUENCE [LARGE SCALE GENOMIC DNA]</scope>
    <source>
        <strain evidence="3 4">CBS 707.79</strain>
    </source>
</reference>
<feature type="signal peptide" evidence="2">
    <location>
        <begin position="1"/>
        <end position="21"/>
    </location>
</feature>
<feature type="region of interest" description="Disordered" evidence="1">
    <location>
        <begin position="49"/>
        <end position="77"/>
    </location>
</feature>
<keyword evidence="2" id="KW-0732">Signal</keyword>
<dbReference type="STRING" id="1448320.A0A319EE52"/>
<feature type="compositionally biased region" description="Acidic residues" evidence="1">
    <location>
        <begin position="54"/>
        <end position="76"/>
    </location>
</feature>
<gene>
    <name evidence="3" type="ORF">BO71DRAFT_405607</name>
</gene>
<dbReference type="AlphaFoldDB" id="A0A319EE52"/>
<name>A0A319EE52_9EURO</name>
<evidence type="ECO:0000256" key="2">
    <source>
        <dbReference type="SAM" id="SignalP"/>
    </source>
</evidence>
<dbReference type="Proteomes" id="UP000247810">
    <property type="component" value="Unassembled WGS sequence"/>
</dbReference>
<evidence type="ECO:0000256" key="1">
    <source>
        <dbReference type="SAM" id="MobiDB-lite"/>
    </source>
</evidence>
<organism evidence="3 4">
    <name type="scientific">Aspergillus ellipticus CBS 707.79</name>
    <dbReference type="NCBI Taxonomy" id="1448320"/>
    <lineage>
        <taxon>Eukaryota</taxon>
        <taxon>Fungi</taxon>
        <taxon>Dikarya</taxon>
        <taxon>Ascomycota</taxon>
        <taxon>Pezizomycotina</taxon>
        <taxon>Eurotiomycetes</taxon>
        <taxon>Eurotiomycetidae</taxon>
        <taxon>Eurotiales</taxon>
        <taxon>Aspergillaceae</taxon>
        <taxon>Aspergillus</taxon>
        <taxon>Aspergillus subgen. Circumdati</taxon>
    </lineage>
</organism>
<proteinExistence type="predicted"/>
<dbReference type="EMBL" id="KZ825805">
    <property type="protein sequence ID" value="PYH99048.1"/>
    <property type="molecule type" value="Genomic_DNA"/>
</dbReference>
<keyword evidence="4" id="KW-1185">Reference proteome</keyword>
<feature type="chain" id="PRO_5016268485" evidence="2">
    <location>
        <begin position="22"/>
        <end position="659"/>
    </location>
</feature>
<evidence type="ECO:0000313" key="4">
    <source>
        <dbReference type="Proteomes" id="UP000247810"/>
    </source>
</evidence>
<dbReference type="OrthoDB" id="5295627at2759"/>
<feature type="region of interest" description="Disordered" evidence="1">
    <location>
        <begin position="249"/>
        <end position="275"/>
    </location>
</feature>